<dbReference type="OrthoDB" id="7066910at2"/>
<evidence type="ECO:0000259" key="5">
    <source>
        <dbReference type="PROSITE" id="PS51462"/>
    </source>
</evidence>
<dbReference type="GO" id="GO:0046872">
    <property type="term" value="F:metal ion binding"/>
    <property type="evidence" value="ECO:0007669"/>
    <property type="project" value="UniProtKB-KW"/>
</dbReference>
<name>A0A2M8IWU3_9RHOB</name>
<protein>
    <submittedName>
        <fullName evidence="6">NUDIX hydrolase</fullName>
    </submittedName>
</protein>
<keyword evidence="2" id="KW-0479">Metal-binding</keyword>
<reference evidence="6 7" key="1">
    <citation type="journal article" date="2018" name="Int. J. Syst. Evol. Microbiol.">
        <title>Pseudooceanicola lipolyticus sp. nov., a marine alphaproteobacterium, reclassification of Oceanicola flagellatus as Pseudooceanicola flagellatus comb. nov. and emended description of the genus Pseudooceanicola.</title>
        <authorList>
            <person name="Huang M.-M."/>
            <person name="Guo L.-L."/>
            <person name="Wu Y.-H."/>
            <person name="Lai Q.-L."/>
            <person name="Shao Z.-Z."/>
            <person name="Wang C.-S."/>
            <person name="Wu M."/>
            <person name="Xu X.-W."/>
        </authorList>
    </citation>
    <scope>NUCLEOTIDE SEQUENCE [LARGE SCALE GENOMIC DNA]</scope>
    <source>
        <strain evidence="6 7">157</strain>
    </source>
</reference>
<evidence type="ECO:0000313" key="6">
    <source>
        <dbReference type="EMBL" id="PJE34996.1"/>
    </source>
</evidence>
<keyword evidence="4" id="KW-0460">Magnesium</keyword>
<evidence type="ECO:0000256" key="1">
    <source>
        <dbReference type="ARBA" id="ARBA00001946"/>
    </source>
</evidence>
<keyword evidence="7" id="KW-1185">Reference proteome</keyword>
<dbReference type="PANTHER" id="PTHR12629:SF0">
    <property type="entry name" value="DIPHOSPHOINOSITOL-POLYPHOSPHATE DIPHOSPHATASE"/>
    <property type="match status" value="1"/>
</dbReference>
<evidence type="ECO:0000256" key="2">
    <source>
        <dbReference type="ARBA" id="ARBA00022723"/>
    </source>
</evidence>
<dbReference type="EMBL" id="PGTB01000122">
    <property type="protein sequence ID" value="PJE34996.1"/>
    <property type="molecule type" value="Genomic_DNA"/>
</dbReference>
<feature type="domain" description="Nudix hydrolase" evidence="5">
    <location>
        <begin position="20"/>
        <end position="152"/>
    </location>
</feature>
<comment type="caution">
    <text evidence="6">The sequence shown here is derived from an EMBL/GenBank/DDBJ whole genome shotgun (WGS) entry which is preliminary data.</text>
</comment>
<dbReference type="PANTHER" id="PTHR12629">
    <property type="entry name" value="DIPHOSPHOINOSITOL POLYPHOSPHATE PHOSPHOHYDROLASE"/>
    <property type="match status" value="1"/>
</dbReference>
<gene>
    <name evidence="6" type="ORF">CVM52_19455</name>
</gene>
<dbReference type="PROSITE" id="PS51462">
    <property type="entry name" value="NUDIX"/>
    <property type="match status" value="1"/>
</dbReference>
<dbReference type="SUPFAM" id="SSF55811">
    <property type="entry name" value="Nudix"/>
    <property type="match status" value="1"/>
</dbReference>
<dbReference type="Pfam" id="PF00293">
    <property type="entry name" value="NUDIX"/>
    <property type="match status" value="1"/>
</dbReference>
<dbReference type="AlphaFoldDB" id="A0A2M8IWU3"/>
<sequence>MSGVWTKAWEEVLRPFLMRPKRVQVAALCHREINGEKQVLLITSRGTGRWILPKGWPIEGLNGAESALQEAWEEAGVKTAQVDPTPIGRYDYGKELAGGQIAQVETLVYPARVTLMVSDFPESDQRQHIWVSPKQAAQMVQEPGLKRLLAEF</sequence>
<proteinExistence type="predicted"/>
<dbReference type="Proteomes" id="UP000231553">
    <property type="component" value="Unassembled WGS sequence"/>
</dbReference>
<accession>A0A2M8IWU3</accession>
<dbReference type="InterPro" id="IPR000086">
    <property type="entry name" value="NUDIX_hydrolase_dom"/>
</dbReference>
<dbReference type="InterPro" id="IPR015797">
    <property type="entry name" value="NUDIX_hydrolase-like_dom_sf"/>
</dbReference>
<dbReference type="Gene3D" id="3.90.79.10">
    <property type="entry name" value="Nucleoside Triphosphate Pyrophosphohydrolase"/>
    <property type="match status" value="1"/>
</dbReference>
<comment type="cofactor">
    <cofactor evidence="1">
        <name>Mg(2+)</name>
        <dbReference type="ChEBI" id="CHEBI:18420"/>
    </cofactor>
</comment>
<dbReference type="GO" id="GO:0005737">
    <property type="term" value="C:cytoplasm"/>
    <property type="evidence" value="ECO:0007669"/>
    <property type="project" value="TreeGrafter"/>
</dbReference>
<keyword evidence="3 6" id="KW-0378">Hydrolase</keyword>
<dbReference type="CDD" id="cd04666">
    <property type="entry name" value="NUDIX_DIPP2_like_Nudt4"/>
    <property type="match status" value="1"/>
</dbReference>
<dbReference type="GO" id="GO:0016462">
    <property type="term" value="F:pyrophosphatase activity"/>
    <property type="evidence" value="ECO:0007669"/>
    <property type="project" value="InterPro"/>
</dbReference>
<evidence type="ECO:0000256" key="3">
    <source>
        <dbReference type="ARBA" id="ARBA00022801"/>
    </source>
</evidence>
<dbReference type="RefSeq" id="WP_100164093.1">
    <property type="nucleotide sequence ID" value="NZ_PGTB01000122.1"/>
</dbReference>
<evidence type="ECO:0000313" key="7">
    <source>
        <dbReference type="Proteomes" id="UP000231553"/>
    </source>
</evidence>
<dbReference type="InterPro" id="IPR047198">
    <property type="entry name" value="DDP-like_NUDIX"/>
</dbReference>
<evidence type="ECO:0000256" key="4">
    <source>
        <dbReference type="ARBA" id="ARBA00022842"/>
    </source>
</evidence>
<organism evidence="6 7">
    <name type="scientific">Pseudooceanicola lipolyticus</name>
    <dbReference type="NCBI Taxonomy" id="2029104"/>
    <lineage>
        <taxon>Bacteria</taxon>
        <taxon>Pseudomonadati</taxon>
        <taxon>Pseudomonadota</taxon>
        <taxon>Alphaproteobacteria</taxon>
        <taxon>Rhodobacterales</taxon>
        <taxon>Paracoccaceae</taxon>
        <taxon>Pseudooceanicola</taxon>
    </lineage>
</organism>